<proteinExistence type="predicted"/>
<sequence>MGILTQSPVSASSSAKIWQSLPVHGHIKPRYKQSGHQLYRQVARHLAPHHKETLGPSPWWRVPYLDKIPEILPVQIYQINAVWESLRACRVASADAMIPIPGRNRRIPDGCAGSKDLTGMSYSKVGRRRGSAWGSPPAAASCWLHATKVQLKHVQDDYAKGYLQAVLPFPSRHASSREDESNETVLPSKTDLMTRNLLILQPDEPKMLHEK</sequence>
<evidence type="ECO:0000313" key="1">
    <source>
        <dbReference type="EMBL" id="KAK3329308.1"/>
    </source>
</evidence>
<reference evidence="1" key="1">
    <citation type="journal article" date="2023" name="Mol. Phylogenet. Evol.">
        <title>Genome-scale phylogeny and comparative genomics of the fungal order Sordariales.</title>
        <authorList>
            <person name="Hensen N."/>
            <person name="Bonometti L."/>
            <person name="Westerberg I."/>
            <person name="Brannstrom I.O."/>
            <person name="Guillou S."/>
            <person name="Cros-Aarteil S."/>
            <person name="Calhoun S."/>
            <person name="Haridas S."/>
            <person name="Kuo A."/>
            <person name="Mondo S."/>
            <person name="Pangilinan J."/>
            <person name="Riley R."/>
            <person name="LaButti K."/>
            <person name="Andreopoulos B."/>
            <person name="Lipzen A."/>
            <person name="Chen C."/>
            <person name="Yan M."/>
            <person name="Daum C."/>
            <person name="Ng V."/>
            <person name="Clum A."/>
            <person name="Steindorff A."/>
            <person name="Ohm R.A."/>
            <person name="Martin F."/>
            <person name="Silar P."/>
            <person name="Natvig D.O."/>
            <person name="Lalanne C."/>
            <person name="Gautier V."/>
            <person name="Ament-Velasquez S.L."/>
            <person name="Kruys A."/>
            <person name="Hutchinson M.I."/>
            <person name="Powell A.J."/>
            <person name="Barry K."/>
            <person name="Miller A.N."/>
            <person name="Grigoriev I.V."/>
            <person name="Debuchy R."/>
            <person name="Gladieux P."/>
            <person name="Hiltunen Thoren M."/>
            <person name="Johannesson H."/>
        </authorList>
    </citation>
    <scope>NUCLEOTIDE SEQUENCE</scope>
    <source>
        <strain evidence="1">CBS 118394</strain>
    </source>
</reference>
<dbReference type="Proteomes" id="UP001283341">
    <property type="component" value="Unassembled WGS sequence"/>
</dbReference>
<gene>
    <name evidence="1" type="ORF">B0H66DRAFT_585823</name>
</gene>
<protein>
    <submittedName>
        <fullName evidence="1">Uncharacterized protein</fullName>
    </submittedName>
</protein>
<dbReference type="EMBL" id="JAUEDM010000001">
    <property type="protein sequence ID" value="KAK3329308.1"/>
    <property type="molecule type" value="Genomic_DNA"/>
</dbReference>
<accession>A0AAE0IQ45</accession>
<organism evidence="1 2">
    <name type="scientific">Apodospora peruviana</name>
    <dbReference type="NCBI Taxonomy" id="516989"/>
    <lineage>
        <taxon>Eukaryota</taxon>
        <taxon>Fungi</taxon>
        <taxon>Dikarya</taxon>
        <taxon>Ascomycota</taxon>
        <taxon>Pezizomycotina</taxon>
        <taxon>Sordariomycetes</taxon>
        <taxon>Sordariomycetidae</taxon>
        <taxon>Sordariales</taxon>
        <taxon>Lasiosphaeriaceae</taxon>
        <taxon>Apodospora</taxon>
    </lineage>
</organism>
<name>A0AAE0IQ45_9PEZI</name>
<keyword evidence="2" id="KW-1185">Reference proteome</keyword>
<evidence type="ECO:0000313" key="2">
    <source>
        <dbReference type="Proteomes" id="UP001283341"/>
    </source>
</evidence>
<dbReference type="AlphaFoldDB" id="A0AAE0IQ45"/>
<reference evidence="1" key="2">
    <citation type="submission" date="2023-06" db="EMBL/GenBank/DDBJ databases">
        <authorList>
            <consortium name="Lawrence Berkeley National Laboratory"/>
            <person name="Haridas S."/>
            <person name="Hensen N."/>
            <person name="Bonometti L."/>
            <person name="Westerberg I."/>
            <person name="Brannstrom I.O."/>
            <person name="Guillou S."/>
            <person name="Cros-Aarteil S."/>
            <person name="Calhoun S."/>
            <person name="Kuo A."/>
            <person name="Mondo S."/>
            <person name="Pangilinan J."/>
            <person name="Riley R."/>
            <person name="Labutti K."/>
            <person name="Andreopoulos B."/>
            <person name="Lipzen A."/>
            <person name="Chen C."/>
            <person name="Yanf M."/>
            <person name="Daum C."/>
            <person name="Ng V."/>
            <person name="Clum A."/>
            <person name="Steindorff A."/>
            <person name="Ohm R."/>
            <person name="Martin F."/>
            <person name="Silar P."/>
            <person name="Natvig D."/>
            <person name="Lalanne C."/>
            <person name="Gautier V."/>
            <person name="Ament-Velasquez S.L."/>
            <person name="Kruys A."/>
            <person name="Hutchinson M.I."/>
            <person name="Powell A.J."/>
            <person name="Barry K."/>
            <person name="Miller A.N."/>
            <person name="Grigoriev I.V."/>
            <person name="Debuchy R."/>
            <person name="Gladieux P."/>
            <person name="Thoren M.H."/>
            <person name="Johannesson H."/>
        </authorList>
    </citation>
    <scope>NUCLEOTIDE SEQUENCE</scope>
    <source>
        <strain evidence="1">CBS 118394</strain>
    </source>
</reference>
<comment type="caution">
    <text evidence="1">The sequence shown here is derived from an EMBL/GenBank/DDBJ whole genome shotgun (WGS) entry which is preliminary data.</text>
</comment>